<proteinExistence type="predicted"/>
<organism evidence="6">
    <name type="scientific">marine sediment metagenome</name>
    <dbReference type="NCBI Taxonomy" id="412755"/>
    <lineage>
        <taxon>unclassified sequences</taxon>
        <taxon>metagenomes</taxon>
        <taxon>ecological metagenomes</taxon>
    </lineage>
</organism>
<dbReference type="PROSITE" id="PS00369">
    <property type="entry name" value="PTS_HPR_HIS"/>
    <property type="match status" value="1"/>
</dbReference>
<evidence type="ECO:0000256" key="2">
    <source>
        <dbReference type="ARBA" id="ARBA00022490"/>
    </source>
</evidence>
<dbReference type="InterPro" id="IPR035895">
    <property type="entry name" value="HPr-like_sf"/>
</dbReference>
<comment type="caution">
    <text evidence="6">The sequence shown here is derived from an EMBL/GenBank/DDBJ whole genome shotgun (WGS) entry which is preliminary data.</text>
</comment>
<keyword evidence="3" id="KW-0598">Phosphotransferase system</keyword>
<feature type="compositionally biased region" description="Basic and acidic residues" evidence="4">
    <location>
        <begin position="1"/>
        <end position="15"/>
    </location>
</feature>
<dbReference type="NCBIfam" id="TIGR01003">
    <property type="entry name" value="PTS_HPr_family"/>
    <property type="match status" value="1"/>
</dbReference>
<dbReference type="CDD" id="cd00367">
    <property type="entry name" value="PTS-HPr_like"/>
    <property type="match status" value="1"/>
</dbReference>
<dbReference type="EMBL" id="LAZR01000223">
    <property type="protein sequence ID" value="KKN80928.1"/>
    <property type="molecule type" value="Genomic_DNA"/>
</dbReference>
<sequence length="126" mass="13220">MTRRLDNSNPHERPKAVTGAEVPSVEVSPPLSTPSDRPPPRSLTIVNRRGLHARASARFVQTAEAFDAELTISRDGLTVGGQSIMGLMMLAASQGTVIEVAARGADAEAALDAIEALVADRFGESA</sequence>
<reference evidence="6" key="1">
    <citation type="journal article" date="2015" name="Nature">
        <title>Complex archaea that bridge the gap between prokaryotes and eukaryotes.</title>
        <authorList>
            <person name="Spang A."/>
            <person name="Saw J.H."/>
            <person name="Jorgensen S.L."/>
            <person name="Zaremba-Niedzwiedzka K."/>
            <person name="Martijn J."/>
            <person name="Lind A.E."/>
            <person name="van Eijk R."/>
            <person name="Schleper C."/>
            <person name="Guy L."/>
            <person name="Ettema T.J."/>
        </authorList>
    </citation>
    <scope>NUCLEOTIDE SEQUENCE</scope>
</reference>
<dbReference type="PROSITE" id="PS51350">
    <property type="entry name" value="PTS_HPR_DOM"/>
    <property type="match status" value="1"/>
</dbReference>
<dbReference type="GO" id="GO:0005737">
    <property type="term" value="C:cytoplasm"/>
    <property type="evidence" value="ECO:0007669"/>
    <property type="project" value="UniProtKB-SubCell"/>
</dbReference>
<dbReference type="PRINTS" id="PR00107">
    <property type="entry name" value="PHOSPHOCPHPR"/>
</dbReference>
<dbReference type="InterPro" id="IPR001020">
    <property type="entry name" value="PTS_HPr_His_P_site"/>
</dbReference>
<comment type="subcellular location">
    <subcellularLocation>
        <location evidence="1">Cytoplasm</location>
    </subcellularLocation>
</comment>
<dbReference type="GO" id="GO:0009401">
    <property type="term" value="P:phosphoenolpyruvate-dependent sugar phosphotransferase system"/>
    <property type="evidence" value="ECO:0007669"/>
    <property type="project" value="UniProtKB-KW"/>
</dbReference>
<feature type="region of interest" description="Disordered" evidence="4">
    <location>
        <begin position="1"/>
        <end position="43"/>
    </location>
</feature>
<feature type="domain" description="HPr" evidence="5">
    <location>
        <begin position="38"/>
        <end position="125"/>
    </location>
</feature>
<dbReference type="AlphaFoldDB" id="A0A0F9WQE8"/>
<dbReference type="SUPFAM" id="SSF55594">
    <property type="entry name" value="HPr-like"/>
    <property type="match status" value="1"/>
</dbReference>
<name>A0A0F9WQE8_9ZZZZ</name>
<evidence type="ECO:0000313" key="6">
    <source>
        <dbReference type="EMBL" id="KKN80928.1"/>
    </source>
</evidence>
<evidence type="ECO:0000256" key="3">
    <source>
        <dbReference type="ARBA" id="ARBA00022683"/>
    </source>
</evidence>
<evidence type="ECO:0000256" key="1">
    <source>
        <dbReference type="ARBA" id="ARBA00004496"/>
    </source>
</evidence>
<keyword evidence="2" id="KW-0963">Cytoplasm</keyword>
<dbReference type="PANTHER" id="PTHR33705">
    <property type="entry name" value="PHOSPHOCARRIER PROTEIN HPR"/>
    <property type="match status" value="1"/>
</dbReference>
<evidence type="ECO:0000256" key="4">
    <source>
        <dbReference type="SAM" id="MobiDB-lite"/>
    </source>
</evidence>
<dbReference type="PANTHER" id="PTHR33705:SF2">
    <property type="entry name" value="PHOSPHOCARRIER PROTEIN NPR"/>
    <property type="match status" value="1"/>
</dbReference>
<dbReference type="InterPro" id="IPR050399">
    <property type="entry name" value="HPr"/>
</dbReference>
<accession>A0A0F9WQE8</accession>
<dbReference type="InterPro" id="IPR000032">
    <property type="entry name" value="HPr-like"/>
</dbReference>
<evidence type="ECO:0000259" key="5">
    <source>
        <dbReference type="PROSITE" id="PS51350"/>
    </source>
</evidence>
<gene>
    <name evidence="6" type="ORF">LCGC14_0324840</name>
</gene>
<dbReference type="Pfam" id="PF00381">
    <property type="entry name" value="PTS-HPr"/>
    <property type="match status" value="1"/>
</dbReference>
<dbReference type="Gene3D" id="3.30.1340.10">
    <property type="entry name" value="HPr-like"/>
    <property type="match status" value="1"/>
</dbReference>
<protein>
    <recommendedName>
        <fullName evidence="5">HPr domain-containing protein</fullName>
    </recommendedName>
</protein>